<dbReference type="PIRSF" id="PIRSF017082">
    <property type="entry name" value="YflP"/>
    <property type="match status" value="1"/>
</dbReference>
<protein>
    <submittedName>
        <fullName evidence="2">Tripartite tricarboxylate transporter substrate binding protein</fullName>
    </submittedName>
</protein>
<evidence type="ECO:0000256" key="1">
    <source>
        <dbReference type="ARBA" id="ARBA00006987"/>
    </source>
</evidence>
<dbReference type="OrthoDB" id="8970543at2"/>
<dbReference type="Proteomes" id="UP000254889">
    <property type="component" value="Chromosome"/>
</dbReference>
<dbReference type="PANTHER" id="PTHR42928:SF5">
    <property type="entry name" value="BLR1237 PROTEIN"/>
    <property type="match status" value="1"/>
</dbReference>
<dbReference type="KEGG" id="ptaw:DW352_02225"/>
<keyword evidence="3" id="KW-1185">Reference proteome</keyword>
<name>A0A345ZR88_9HYPH</name>
<dbReference type="InterPro" id="IPR005064">
    <property type="entry name" value="BUG"/>
</dbReference>
<dbReference type="CDD" id="cd13578">
    <property type="entry name" value="PBP2_Bug27"/>
    <property type="match status" value="1"/>
</dbReference>
<proteinExistence type="inferred from homology"/>
<evidence type="ECO:0000313" key="3">
    <source>
        <dbReference type="Proteomes" id="UP000254889"/>
    </source>
</evidence>
<comment type="similarity">
    <text evidence="1">Belongs to the UPF0065 (bug) family.</text>
</comment>
<dbReference type="AlphaFoldDB" id="A0A345ZR88"/>
<dbReference type="Gene3D" id="3.40.190.10">
    <property type="entry name" value="Periplasmic binding protein-like II"/>
    <property type="match status" value="1"/>
</dbReference>
<dbReference type="EMBL" id="CP031417">
    <property type="protein sequence ID" value="AXK79435.1"/>
    <property type="molecule type" value="Genomic_DNA"/>
</dbReference>
<organism evidence="2 3">
    <name type="scientific">Pseudolabrys taiwanensis</name>
    <dbReference type="NCBI Taxonomy" id="331696"/>
    <lineage>
        <taxon>Bacteria</taxon>
        <taxon>Pseudomonadati</taxon>
        <taxon>Pseudomonadota</taxon>
        <taxon>Alphaproteobacteria</taxon>
        <taxon>Hyphomicrobiales</taxon>
        <taxon>Xanthobacteraceae</taxon>
        <taxon>Pseudolabrys</taxon>
    </lineage>
</organism>
<dbReference type="Gene3D" id="3.40.190.150">
    <property type="entry name" value="Bordetella uptake gene, domain 1"/>
    <property type="match status" value="1"/>
</dbReference>
<accession>A0A345ZR88</accession>
<dbReference type="SUPFAM" id="SSF53850">
    <property type="entry name" value="Periplasmic binding protein-like II"/>
    <property type="match status" value="1"/>
</dbReference>
<sequence length="332" mass="35010">MSEETRMLLNHTIRRVLFAALFAGAVIPSGVSAQEWPTRPVRIVVPNGPGGGTDIVARILADYLSKSLNGTFIVENKPGAGATLGAEAVARAPADGYAALMMSNAHAVSGAGRPNLKYDPVKDFRMVSLVGTVPLVLVTAPDFPPKTVNELIAAAKAEPGKLNFASVGAGTSQHFAGELFRVQAGIDIKHVPYRTTPAVITGMLTNDVQMTFELVPAVQGQIAGGKLRALAVTSPERFPSMPDVPTIAESGLPYNVTSWYGLAFAAGTPDAIVQKMNKAMLAALSDPHIVEQIQKTGITPKGSTPDELEKHVTSEIAKWKKLIADAGITKLE</sequence>
<dbReference type="PANTHER" id="PTHR42928">
    <property type="entry name" value="TRICARBOXYLATE-BINDING PROTEIN"/>
    <property type="match status" value="1"/>
</dbReference>
<evidence type="ECO:0000313" key="2">
    <source>
        <dbReference type="EMBL" id="AXK79435.1"/>
    </source>
</evidence>
<gene>
    <name evidence="2" type="ORF">DW352_02225</name>
</gene>
<reference evidence="2 3" key="1">
    <citation type="submission" date="2018-07" db="EMBL/GenBank/DDBJ databases">
        <authorList>
            <person name="Quirk P.G."/>
            <person name="Krulwich T.A."/>
        </authorList>
    </citation>
    <scope>NUCLEOTIDE SEQUENCE [LARGE SCALE GENOMIC DNA]</scope>
    <source>
        <strain evidence="2 3">CC-BB4</strain>
    </source>
</reference>
<dbReference type="InterPro" id="IPR042100">
    <property type="entry name" value="Bug_dom1"/>
</dbReference>
<dbReference type="Pfam" id="PF03401">
    <property type="entry name" value="TctC"/>
    <property type="match status" value="1"/>
</dbReference>